<proteinExistence type="predicted"/>
<evidence type="ECO:0000256" key="2">
    <source>
        <dbReference type="SAM" id="Phobius"/>
    </source>
</evidence>
<dbReference type="SUPFAM" id="SSF82714">
    <property type="entry name" value="Multidrug efflux transporter AcrB TolC docking domain, DN and DC subdomains"/>
    <property type="match status" value="2"/>
</dbReference>
<dbReference type="EMBL" id="JAVDRL010000012">
    <property type="protein sequence ID" value="MDR6533268.1"/>
    <property type="molecule type" value="Genomic_DNA"/>
</dbReference>
<feature type="transmembrane region" description="Helical" evidence="2">
    <location>
        <begin position="976"/>
        <end position="1001"/>
    </location>
</feature>
<organism evidence="3 4">
    <name type="scientific">Caulobacter rhizosphaerae</name>
    <dbReference type="NCBI Taxonomy" id="2010972"/>
    <lineage>
        <taxon>Bacteria</taxon>
        <taxon>Pseudomonadati</taxon>
        <taxon>Pseudomonadota</taxon>
        <taxon>Alphaproteobacteria</taxon>
        <taxon>Caulobacterales</taxon>
        <taxon>Caulobacteraceae</taxon>
        <taxon>Caulobacter</taxon>
    </lineage>
</organism>
<reference evidence="3 4" key="1">
    <citation type="submission" date="2023-07" db="EMBL/GenBank/DDBJ databases">
        <title>Sorghum-associated microbial communities from plants grown in Nebraska, USA.</title>
        <authorList>
            <person name="Schachtman D."/>
        </authorList>
    </citation>
    <scope>NUCLEOTIDE SEQUENCE [LARGE SCALE GENOMIC DNA]</scope>
    <source>
        <strain evidence="3 4">DS2154</strain>
    </source>
</reference>
<dbReference type="Gene3D" id="1.20.1640.10">
    <property type="entry name" value="Multidrug efflux transporter AcrB transmembrane domain"/>
    <property type="match status" value="2"/>
</dbReference>
<keyword evidence="4" id="KW-1185">Reference proteome</keyword>
<comment type="caution">
    <text evidence="3">The sequence shown here is derived from an EMBL/GenBank/DDBJ whole genome shotgun (WGS) entry which is preliminary data.</text>
</comment>
<feature type="transmembrane region" description="Helical" evidence="2">
    <location>
        <begin position="337"/>
        <end position="359"/>
    </location>
</feature>
<dbReference type="Proteomes" id="UP001262754">
    <property type="component" value="Unassembled WGS sequence"/>
</dbReference>
<evidence type="ECO:0000313" key="4">
    <source>
        <dbReference type="Proteomes" id="UP001262754"/>
    </source>
</evidence>
<dbReference type="Gene3D" id="3.30.70.1430">
    <property type="entry name" value="Multidrug efflux transporter AcrB pore domain"/>
    <property type="match status" value="2"/>
</dbReference>
<feature type="region of interest" description="Disordered" evidence="1">
    <location>
        <begin position="1023"/>
        <end position="1042"/>
    </location>
</feature>
<keyword evidence="2" id="KW-0812">Transmembrane</keyword>
<feature type="transmembrane region" description="Helical" evidence="2">
    <location>
        <begin position="899"/>
        <end position="924"/>
    </location>
</feature>
<dbReference type="PANTHER" id="PTHR32063:SF77">
    <property type="entry name" value="ACR FAMILY TRANSPORT PROTEIN"/>
    <property type="match status" value="1"/>
</dbReference>
<dbReference type="PRINTS" id="PR00702">
    <property type="entry name" value="ACRIFLAVINRP"/>
</dbReference>
<evidence type="ECO:0000256" key="1">
    <source>
        <dbReference type="SAM" id="MobiDB-lite"/>
    </source>
</evidence>
<dbReference type="Gene3D" id="3.30.70.1320">
    <property type="entry name" value="Multidrug efflux transporter AcrB pore domain like"/>
    <property type="match status" value="1"/>
</dbReference>
<feature type="transmembrane region" description="Helical" evidence="2">
    <location>
        <begin position="20"/>
        <end position="40"/>
    </location>
</feature>
<keyword evidence="2" id="KW-0472">Membrane</keyword>
<feature type="transmembrane region" description="Helical" evidence="2">
    <location>
        <begin position="847"/>
        <end position="866"/>
    </location>
</feature>
<dbReference type="PANTHER" id="PTHR32063">
    <property type="match status" value="1"/>
</dbReference>
<dbReference type="RefSeq" id="WP_310034109.1">
    <property type="nucleotide sequence ID" value="NZ_JAVDRL010000012.1"/>
</dbReference>
<feature type="transmembrane region" description="Helical" evidence="2">
    <location>
        <begin position="366"/>
        <end position="387"/>
    </location>
</feature>
<dbReference type="InterPro" id="IPR001036">
    <property type="entry name" value="Acrflvin-R"/>
</dbReference>
<dbReference type="SUPFAM" id="SSF82866">
    <property type="entry name" value="Multidrug efflux transporter AcrB transmembrane domain"/>
    <property type="match status" value="2"/>
</dbReference>
<dbReference type="Gene3D" id="3.30.70.1440">
    <property type="entry name" value="Multidrug efflux transporter AcrB pore domain"/>
    <property type="match status" value="1"/>
</dbReference>
<sequence>MDNPSPNANNISRWAIKNPIPVLLLFVLLTIAGISGFGSMRINDNPDVDLPLVVVNASRPGAAPTELETQVTRLIEDSIAGLGQVRHISSTVGDGFSSTFIEFELGVDHERVTNDVRNAMSNLQSSLPQDMQIPNVTRIDISGNPLITYVVQAPTLTPEQRSWFVDHDVSRALLAIKGIGEVNRQGGVTREIQVALDPDRLAARGVTAAEVSQALQSANADLPGGRVTVSGSERAIRTLGAANTVDQLRETRVQLNNGETVRLGDLGEVTDHWAEPRNQARFNNQEVVTFNMVRSRGASEVKVAEKVRKEVEKLDKAHPELKIVELTSNVKYIEESYYASLEALGLGALLAVLVVLLFLRDWRATFLAAVAIPLSLFPTFAVMAPLGQSLNGVTLLALSLTVGILVDDAIVEIENIVRHMRGGKSPYHAAMEAADEIGLAVVATTFTIVAVFAPVGFMPGIIGQFFKAFALAACVSVLFSLVVARMLTPLMGAYMLKAHHKPDKDPAWMGPYLKSLDWALSHKIIVALLAIPMLIGTVFLATRLPFEFQPAADRGRAPFSVELPPGATLNETDAIAQRMTRALLARSEVTGVYASVGNDGVNKAELTADLTPKGERMSQRDFSRLMVDQFKAIPGARIGAGSNNGGGPSDGSSYTLRLVGDNGPQLEAAARAVESQMRTVPGLANVVNTAAIARPEIIVSPKPDQAARAGVSAGAISQAVRVATIGDIDQSLPKYNLGDRQVPIRLRLTDDARENMSVLETLKVPSSHGGSVPLNAVADVRYGAGPSQISRQDRSRVAEITAELDGIVVGEASKRVHALVSVKNLPQGVKEVAAGDAEFIQEMVTGFVAALVTGILLMYVVLVLLFRSFAHPVTIMAALPLAIGGAFGLLVLVKSSFSMSTLIGILMLLGIAAKNSILLVEYAIMAMKGGMTRREALLDAAHKRARPIIMTTVAMAAGMMPVALGFGADTEFRAPMAIAVIGGLITSTFLSLLYIPVVFVFMDKLKNWSSKIVDRMFKHQHAAPSHAAHQPEPIVSGGGREL</sequence>
<protein>
    <submittedName>
        <fullName evidence="3">HAE1 family hydrophobic/amphiphilic exporter-1</fullName>
    </submittedName>
</protein>
<dbReference type="Gene3D" id="3.30.2090.10">
    <property type="entry name" value="Multidrug efflux transporter AcrB TolC docking domain, DN and DC subdomains"/>
    <property type="match status" value="2"/>
</dbReference>
<feature type="transmembrane region" description="Helical" evidence="2">
    <location>
        <begin position="393"/>
        <end position="417"/>
    </location>
</feature>
<evidence type="ECO:0000313" key="3">
    <source>
        <dbReference type="EMBL" id="MDR6533268.1"/>
    </source>
</evidence>
<dbReference type="Pfam" id="PF00873">
    <property type="entry name" value="ACR_tran"/>
    <property type="match status" value="1"/>
</dbReference>
<accession>A0ABU1N498</accession>
<feature type="transmembrane region" description="Helical" evidence="2">
    <location>
        <begin position="468"/>
        <end position="487"/>
    </location>
</feature>
<feature type="transmembrane region" description="Helical" evidence="2">
    <location>
        <begin position="437"/>
        <end position="462"/>
    </location>
</feature>
<feature type="transmembrane region" description="Helical" evidence="2">
    <location>
        <begin position="873"/>
        <end position="893"/>
    </location>
</feature>
<feature type="transmembrane region" description="Helical" evidence="2">
    <location>
        <begin position="945"/>
        <end position="964"/>
    </location>
</feature>
<keyword evidence="2" id="KW-1133">Transmembrane helix</keyword>
<name>A0ABU1N498_9CAUL</name>
<gene>
    <name evidence="3" type="ORF">J2800_004030</name>
</gene>
<feature type="transmembrane region" description="Helical" evidence="2">
    <location>
        <begin position="524"/>
        <end position="546"/>
    </location>
</feature>
<dbReference type="SUPFAM" id="SSF82693">
    <property type="entry name" value="Multidrug efflux transporter AcrB pore domain, PN1, PN2, PC1 and PC2 subdomains"/>
    <property type="match status" value="3"/>
</dbReference>
<dbReference type="InterPro" id="IPR027463">
    <property type="entry name" value="AcrB_DN_DC_subdom"/>
</dbReference>